<accession>A0ABD1RU28</accession>
<evidence type="ECO:0000313" key="2">
    <source>
        <dbReference type="EMBL" id="KAL2491927.1"/>
    </source>
</evidence>
<dbReference type="Proteomes" id="UP001604336">
    <property type="component" value="Unassembled WGS sequence"/>
</dbReference>
<feature type="compositionally biased region" description="Low complexity" evidence="1">
    <location>
        <begin position="100"/>
        <end position="119"/>
    </location>
</feature>
<keyword evidence="3" id="KW-1185">Reference proteome</keyword>
<dbReference type="AlphaFoldDB" id="A0ABD1RU28"/>
<reference evidence="3" key="1">
    <citation type="submission" date="2024-07" db="EMBL/GenBank/DDBJ databases">
        <title>Two chromosome-level genome assemblies of Korean endemic species Abeliophyllum distichum and Forsythia ovata (Oleaceae).</title>
        <authorList>
            <person name="Jang H."/>
        </authorList>
    </citation>
    <scope>NUCLEOTIDE SEQUENCE [LARGE SCALE GENOMIC DNA]</scope>
</reference>
<comment type="caution">
    <text evidence="2">The sequence shown here is derived from an EMBL/GenBank/DDBJ whole genome shotgun (WGS) entry which is preliminary data.</text>
</comment>
<feature type="region of interest" description="Disordered" evidence="1">
    <location>
        <begin position="62"/>
        <end position="119"/>
    </location>
</feature>
<proteinExistence type="predicted"/>
<evidence type="ECO:0000256" key="1">
    <source>
        <dbReference type="SAM" id="MobiDB-lite"/>
    </source>
</evidence>
<gene>
    <name evidence="2" type="ORF">Adt_27555</name>
</gene>
<sequence length="168" mass="18348">MVSVIEELQSSESSSQTVERTQSSPIEVLAIVIYTLQPQYAHSIILESEVLVEISIMEEPSRLADKGKAPTTFESQSQDDAFPNPSKEAPSLPKAADEVSSASRSSSATHPSTSYSPSTEDMNALKMVVLAYTSFMDKDISRVSADSKKELLARFSEDLTDALKRPFP</sequence>
<protein>
    <submittedName>
        <fullName evidence="2">Uncharacterized protein</fullName>
    </submittedName>
</protein>
<evidence type="ECO:0000313" key="3">
    <source>
        <dbReference type="Proteomes" id="UP001604336"/>
    </source>
</evidence>
<dbReference type="EMBL" id="JBFOLK010000008">
    <property type="protein sequence ID" value="KAL2491927.1"/>
    <property type="molecule type" value="Genomic_DNA"/>
</dbReference>
<name>A0ABD1RU28_9LAMI</name>
<organism evidence="2 3">
    <name type="scientific">Abeliophyllum distichum</name>
    <dbReference type="NCBI Taxonomy" id="126358"/>
    <lineage>
        <taxon>Eukaryota</taxon>
        <taxon>Viridiplantae</taxon>
        <taxon>Streptophyta</taxon>
        <taxon>Embryophyta</taxon>
        <taxon>Tracheophyta</taxon>
        <taxon>Spermatophyta</taxon>
        <taxon>Magnoliopsida</taxon>
        <taxon>eudicotyledons</taxon>
        <taxon>Gunneridae</taxon>
        <taxon>Pentapetalae</taxon>
        <taxon>asterids</taxon>
        <taxon>lamiids</taxon>
        <taxon>Lamiales</taxon>
        <taxon>Oleaceae</taxon>
        <taxon>Forsythieae</taxon>
        <taxon>Abeliophyllum</taxon>
    </lineage>
</organism>